<sequence>MRNLAPILFFTVALIQHGSSSSQPIGLLYLIKILMLTKWLKSNPDQSDCYPHIADILSRNLMELHNGLFLGLTQRLYAQSWQSCEGCKQT</sequence>
<evidence type="ECO:0008006" key="4">
    <source>
        <dbReference type="Google" id="ProtNLM"/>
    </source>
</evidence>
<proteinExistence type="predicted"/>
<keyword evidence="1" id="KW-0732">Signal</keyword>
<feature type="chain" id="PRO_5035173192" description="Secreted protein" evidence="1">
    <location>
        <begin position="23"/>
        <end position="90"/>
    </location>
</feature>
<comment type="caution">
    <text evidence="2">The sequence shown here is derived from an EMBL/GenBank/DDBJ whole genome shotgun (WGS) entry which is preliminary data.</text>
</comment>
<feature type="signal peptide" evidence="1">
    <location>
        <begin position="1"/>
        <end position="22"/>
    </location>
</feature>
<accession>A0A8J8P5Z2</accession>
<evidence type="ECO:0000313" key="3">
    <source>
        <dbReference type="Proteomes" id="UP000785679"/>
    </source>
</evidence>
<gene>
    <name evidence="2" type="ORF">FGO68_gene15728</name>
</gene>
<evidence type="ECO:0000313" key="2">
    <source>
        <dbReference type="EMBL" id="TNV88066.1"/>
    </source>
</evidence>
<protein>
    <recommendedName>
        <fullName evidence="4">Secreted protein</fullName>
    </recommendedName>
</protein>
<reference evidence="2" key="1">
    <citation type="submission" date="2019-06" db="EMBL/GenBank/DDBJ databases">
        <authorList>
            <person name="Zheng W."/>
        </authorList>
    </citation>
    <scope>NUCLEOTIDE SEQUENCE</scope>
    <source>
        <strain evidence="2">QDHG01</strain>
    </source>
</reference>
<dbReference type="AlphaFoldDB" id="A0A8J8P5Z2"/>
<name>A0A8J8P5Z2_HALGN</name>
<dbReference type="Proteomes" id="UP000785679">
    <property type="component" value="Unassembled WGS sequence"/>
</dbReference>
<keyword evidence="3" id="KW-1185">Reference proteome</keyword>
<organism evidence="2 3">
    <name type="scientific">Halteria grandinella</name>
    <dbReference type="NCBI Taxonomy" id="5974"/>
    <lineage>
        <taxon>Eukaryota</taxon>
        <taxon>Sar</taxon>
        <taxon>Alveolata</taxon>
        <taxon>Ciliophora</taxon>
        <taxon>Intramacronucleata</taxon>
        <taxon>Spirotrichea</taxon>
        <taxon>Stichotrichia</taxon>
        <taxon>Sporadotrichida</taxon>
        <taxon>Halteriidae</taxon>
        <taxon>Halteria</taxon>
    </lineage>
</organism>
<dbReference type="EMBL" id="RRYP01000081">
    <property type="protein sequence ID" value="TNV88066.1"/>
    <property type="molecule type" value="Genomic_DNA"/>
</dbReference>
<evidence type="ECO:0000256" key="1">
    <source>
        <dbReference type="SAM" id="SignalP"/>
    </source>
</evidence>